<evidence type="ECO:0000259" key="6">
    <source>
        <dbReference type="Pfam" id="PF11794"/>
    </source>
</evidence>
<gene>
    <name evidence="7" type="ORF">DRH29_05200</name>
</gene>
<dbReference type="Gene3D" id="2.40.110.10">
    <property type="entry name" value="Butyryl-CoA Dehydrogenase, subunit A, domain 2"/>
    <property type="match status" value="1"/>
</dbReference>
<evidence type="ECO:0000313" key="7">
    <source>
        <dbReference type="EMBL" id="RLC36120.1"/>
    </source>
</evidence>
<organism evidence="7 8">
    <name type="scientific">candidate division Kazan bacterium</name>
    <dbReference type="NCBI Taxonomy" id="2202143"/>
    <lineage>
        <taxon>Bacteria</taxon>
        <taxon>Bacteria division Kazan-3B-28</taxon>
    </lineage>
</organism>
<dbReference type="InterPro" id="IPR046373">
    <property type="entry name" value="Acyl-CoA_Oxase/DH_mid-dom_sf"/>
</dbReference>
<evidence type="ECO:0000259" key="5">
    <source>
        <dbReference type="Pfam" id="PF03241"/>
    </source>
</evidence>
<keyword evidence="2 4" id="KW-0274">FAD</keyword>
<dbReference type="AlphaFoldDB" id="A0A420ZBA7"/>
<evidence type="ECO:0000256" key="4">
    <source>
        <dbReference type="PIRSR" id="PIRSR000331-2"/>
    </source>
</evidence>
<dbReference type="EMBL" id="QMNG01000083">
    <property type="protein sequence ID" value="RLC36120.1"/>
    <property type="molecule type" value="Genomic_DNA"/>
</dbReference>
<dbReference type="Gene3D" id="1.10.3140.10">
    <property type="entry name" value="4-hydroxybutyryl-coa dehydratase, domain 1"/>
    <property type="match status" value="1"/>
</dbReference>
<dbReference type="InterPro" id="IPR036250">
    <property type="entry name" value="AcylCo_DH-like_C"/>
</dbReference>
<dbReference type="InterPro" id="IPR024674">
    <property type="entry name" value="HpaB/PvcC/4-BUDH_N"/>
</dbReference>
<dbReference type="PIRSF" id="PIRSF000331">
    <property type="entry name" value="HpaA_HpaB"/>
    <property type="match status" value="1"/>
</dbReference>
<keyword evidence="3" id="KW-0560">Oxidoreductase</keyword>
<reference evidence="7 8" key="1">
    <citation type="submission" date="2018-06" db="EMBL/GenBank/DDBJ databases">
        <title>Extensive metabolic versatility and redundancy in microbially diverse, dynamic hydrothermal sediments.</title>
        <authorList>
            <person name="Dombrowski N."/>
            <person name="Teske A."/>
            <person name="Baker B.J."/>
        </authorList>
    </citation>
    <scope>NUCLEOTIDE SEQUENCE [LARGE SCALE GENOMIC DNA]</scope>
    <source>
        <strain evidence="7">B79_G16</strain>
    </source>
</reference>
<keyword evidence="1" id="KW-0285">Flavoprotein</keyword>
<dbReference type="Pfam" id="PF11794">
    <property type="entry name" value="HpaB_N"/>
    <property type="match status" value="1"/>
</dbReference>
<dbReference type="GO" id="GO:0016627">
    <property type="term" value="F:oxidoreductase activity, acting on the CH-CH group of donors"/>
    <property type="evidence" value="ECO:0007669"/>
    <property type="project" value="InterPro"/>
</dbReference>
<feature type="domain" description="HpaB/PvcC/4-BUDH C-terminal" evidence="5">
    <location>
        <begin position="276"/>
        <end position="472"/>
    </location>
</feature>
<sequence length="495" mass="55983">MRTPEEYYSDLKKMRKNIYIGGDKVGRDDPRLSGNIKVMQTTFELAQNQEWEDIITAKSSITGHKINRFTHLPQHPFDLIQKQKMIRLAATRVGGCIQRCMGQDALVALSVATKEIDEELGTEYHQRFLAYLEEYQQKDWAAACCQTDSKGDRIKRPYQQENSEAYVHIVEEKSEGIIVSGLKISITMAAVADELLVVPTRALTEKDRDFAVAFAIPADWENIRLVTRPVWLRKRKKFRCPYTEMGVSESVVVFDNTFIPKERVFMCGEWQFGRRLALLFADSHRFSYTGCKPAVSDILCGAAALVAEANNIHHSSHVMEKLSEIAGTGELAFAAGIAAALYGEKTSSGTFIPNVIYANVGRRLMGEFIYHEFNILTELAGGLSVTLPFEEEFLSEETRKDMEKLMKRNSDISYEEACHIWRFVESLAASPMTSWYQIAGVHGGGSPIMETITLNAEIDHEAKKNIARYLAGINKELDQSKELWRKPANLTIDQR</sequence>
<feature type="domain" description="HpaB/PvcC/4-BUDH N-terminal" evidence="6">
    <location>
        <begin position="3"/>
        <end position="266"/>
    </location>
</feature>
<accession>A0A420ZBA7</accession>
<dbReference type="InterPro" id="IPR009100">
    <property type="entry name" value="AcylCoA_DH/oxidase_NM_dom_sf"/>
</dbReference>
<comment type="caution">
    <text evidence="7">The sequence shown here is derived from an EMBL/GenBank/DDBJ whole genome shotgun (WGS) entry which is preliminary data.</text>
</comment>
<dbReference type="InterPro" id="IPR024719">
    <property type="entry name" value="HpaB/PvcC/4-BUDH_C"/>
</dbReference>
<evidence type="ECO:0000313" key="8">
    <source>
        <dbReference type="Proteomes" id="UP000281261"/>
    </source>
</evidence>
<dbReference type="SUPFAM" id="SSF47203">
    <property type="entry name" value="Acyl-CoA dehydrogenase C-terminal domain-like"/>
    <property type="match status" value="1"/>
</dbReference>
<dbReference type="PANTHER" id="PTHR36117">
    <property type="entry name" value="4-HYDROXYPHENYLACETATE 3-MONOOXYGENASE-RELATED"/>
    <property type="match status" value="1"/>
</dbReference>
<name>A0A420ZBA7_UNCK3</name>
<proteinExistence type="predicted"/>
<dbReference type="InterPro" id="IPR004925">
    <property type="entry name" value="HpaB/PvcC/4-BUDH"/>
</dbReference>
<protein>
    <submittedName>
        <fullName evidence="7">Aromatic ring hydroxylase</fullName>
    </submittedName>
</protein>
<evidence type="ECO:0000256" key="2">
    <source>
        <dbReference type="ARBA" id="ARBA00022827"/>
    </source>
</evidence>
<dbReference type="PANTHER" id="PTHR36117:SF3">
    <property type="entry name" value="4-HYDROXYPHENYLACETATE 3-MONOOXYGENASE-RELATED"/>
    <property type="match status" value="1"/>
</dbReference>
<dbReference type="SUPFAM" id="SSF56645">
    <property type="entry name" value="Acyl-CoA dehydrogenase NM domain-like"/>
    <property type="match status" value="1"/>
</dbReference>
<evidence type="ECO:0000256" key="1">
    <source>
        <dbReference type="ARBA" id="ARBA00022630"/>
    </source>
</evidence>
<dbReference type="Gene3D" id="1.20.140.10">
    <property type="entry name" value="Butyryl-CoA Dehydrogenase, subunit A, domain 3"/>
    <property type="match status" value="1"/>
</dbReference>
<feature type="binding site" evidence="4">
    <location>
        <position position="187"/>
    </location>
    <ligand>
        <name>FAD</name>
        <dbReference type="ChEBI" id="CHEBI:57692"/>
    </ligand>
</feature>
<dbReference type="Proteomes" id="UP000281261">
    <property type="component" value="Unassembled WGS sequence"/>
</dbReference>
<dbReference type="Pfam" id="PF03241">
    <property type="entry name" value="HpaB"/>
    <property type="match status" value="1"/>
</dbReference>
<evidence type="ECO:0000256" key="3">
    <source>
        <dbReference type="ARBA" id="ARBA00023002"/>
    </source>
</evidence>